<protein>
    <submittedName>
        <fullName evidence="1">Uncharacterized protein</fullName>
    </submittedName>
</protein>
<dbReference type="AlphaFoldDB" id="A0A5B7IVJ7"/>
<sequence>MVSRIDMKTCLVTEGIKRTYCSTPPILYLCSYSFIFTHCLTPAPFY</sequence>
<keyword evidence="2" id="KW-1185">Reference proteome</keyword>
<evidence type="ECO:0000313" key="2">
    <source>
        <dbReference type="Proteomes" id="UP000324222"/>
    </source>
</evidence>
<dbReference type="EMBL" id="VSRR010071690">
    <property type="protein sequence ID" value="MPC86505.1"/>
    <property type="molecule type" value="Genomic_DNA"/>
</dbReference>
<proteinExistence type="predicted"/>
<name>A0A5B7IVJ7_PORTR</name>
<reference evidence="1 2" key="1">
    <citation type="submission" date="2019-05" db="EMBL/GenBank/DDBJ databases">
        <title>Another draft genome of Portunus trituberculatus and its Hox gene families provides insights of decapod evolution.</title>
        <authorList>
            <person name="Jeong J.-H."/>
            <person name="Song I."/>
            <person name="Kim S."/>
            <person name="Choi T."/>
            <person name="Kim D."/>
            <person name="Ryu S."/>
            <person name="Kim W."/>
        </authorList>
    </citation>
    <scope>NUCLEOTIDE SEQUENCE [LARGE SCALE GENOMIC DNA]</scope>
    <source>
        <tissue evidence="1">Muscle</tissue>
    </source>
</reference>
<dbReference type="Proteomes" id="UP000324222">
    <property type="component" value="Unassembled WGS sequence"/>
</dbReference>
<evidence type="ECO:0000313" key="1">
    <source>
        <dbReference type="EMBL" id="MPC86505.1"/>
    </source>
</evidence>
<organism evidence="1 2">
    <name type="scientific">Portunus trituberculatus</name>
    <name type="common">Swimming crab</name>
    <name type="synonym">Neptunus trituberculatus</name>
    <dbReference type="NCBI Taxonomy" id="210409"/>
    <lineage>
        <taxon>Eukaryota</taxon>
        <taxon>Metazoa</taxon>
        <taxon>Ecdysozoa</taxon>
        <taxon>Arthropoda</taxon>
        <taxon>Crustacea</taxon>
        <taxon>Multicrustacea</taxon>
        <taxon>Malacostraca</taxon>
        <taxon>Eumalacostraca</taxon>
        <taxon>Eucarida</taxon>
        <taxon>Decapoda</taxon>
        <taxon>Pleocyemata</taxon>
        <taxon>Brachyura</taxon>
        <taxon>Eubrachyura</taxon>
        <taxon>Portunoidea</taxon>
        <taxon>Portunidae</taxon>
        <taxon>Portuninae</taxon>
        <taxon>Portunus</taxon>
    </lineage>
</organism>
<gene>
    <name evidence="1" type="ORF">E2C01_081335</name>
</gene>
<accession>A0A5B7IVJ7</accession>
<comment type="caution">
    <text evidence="1">The sequence shown here is derived from an EMBL/GenBank/DDBJ whole genome shotgun (WGS) entry which is preliminary data.</text>
</comment>